<feature type="transmembrane region" description="Helical" evidence="1">
    <location>
        <begin position="81"/>
        <end position="103"/>
    </location>
</feature>
<comment type="caution">
    <text evidence="2">The sequence shown here is derived from an EMBL/GenBank/DDBJ whole genome shotgun (WGS) entry which is preliminary data.</text>
</comment>
<feature type="transmembrane region" description="Helical" evidence="1">
    <location>
        <begin position="21"/>
        <end position="42"/>
    </location>
</feature>
<name>A0ABS4ZIT6_9MICO</name>
<organism evidence="2 3">
    <name type="scientific">Microbacterium amylolyticum</name>
    <dbReference type="NCBI Taxonomy" id="936337"/>
    <lineage>
        <taxon>Bacteria</taxon>
        <taxon>Bacillati</taxon>
        <taxon>Actinomycetota</taxon>
        <taxon>Actinomycetes</taxon>
        <taxon>Micrococcales</taxon>
        <taxon>Microbacteriaceae</taxon>
        <taxon>Microbacterium</taxon>
    </lineage>
</organism>
<evidence type="ECO:0000256" key="1">
    <source>
        <dbReference type="SAM" id="Phobius"/>
    </source>
</evidence>
<protein>
    <submittedName>
        <fullName evidence="2">Uncharacterized protein</fullName>
    </submittedName>
</protein>
<keyword evidence="1" id="KW-1133">Transmembrane helix</keyword>
<feature type="transmembrane region" description="Helical" evidence="1">
    <location>
        <begin position="48"/>
        <end position="69"/>
    </location>
</feature>
<dbReference type="Proteomes" id="UP001519362">
    <property type="component" value="Unassembled WGS sequence"/>
</dbReference>
<keyword evidence="1" id="KW-0812">Transmembrane</keyword>
<sequence length="111" mass="11467">MADATQRSHSRVGVMGRIATSQGLVLPWGVTFVIGLLIALFGPASERWSWYAAAAGICVIVSFVVQLIIGRADGFILRTATASLGSIVLLGMISLVGTLFSAVGSAGSLFP</sequence>
<dbReference type="EMBL" id="JAGIOL010000001">
    <property type="protein sequence ID" value="MBP2437194.1"/>
    <property type="molecule type" value="Genomic_DNA"/>
</dbReference>
<evidence type="ECO:0000313" key="2">
    <source>
        <dbReference type="EMBL" id="MBP2437194.1"/>
    </source>
</evidence>
<keyword evidence="1" id="KW-0472">Membrane</keyword>
<evidence type="ECO:0000313" key="3">
    <source>
        <dbReference type="Proteomes" id="UP001519362"/>
    </source>
</evidence>
<gene>
    <name evidence="2" type="ORF">JOF34_001780</name>
</gene>
<proteinExistence type="predicted"/>
<accession>A0ABS4ZIT6</accession>
<keyword evidence="3" id="KW-1185">Reference proteome</keyword>
<reference evidence="2 3" key="1">
    <citation type="submission" date="2021-03" db="EMBL/GenBank/DDBJ databases">
        <title>Sequencing the genomes of 1000 actinobacteria strains.</title>
        <authorList>
            <person name="Klenk H.-P."/>
        </authorList>
    </citation>
    <scope>NUCLEOTIDE SEQUENCE [LARGE SCALE GENOMIC DNA]</scope>
    <source>
        <strain evidence="2 3">DSM 24221</strain>
    </source>
</reference>
<dbReference type="RefSeq" id="WP_165134580.1">
    <property type="nucleotide sequence ID" value="NZ_CP049253.1"/>
</dbReference>